<reference evidence="9" key="1">
    <citation type="submission" date="2016-10" db="EMBL/GenBank/DDBJ databases">
        <authorList>
            <person name="Varghese N."/>
            <person name="Submissions S."/>
        </authorList>
    </citation>
    <scope>NUCLEOTIDE SEQUENCE [LARGE SCALE GENOMIC DNA]</scope>
    <source>
        <strain evidence="9">CGMCC 1.8711</strain>
    </source>
</reference>
<feature type="transmembrane region" description="Helical" evidence="7">
    <location>
        <begin position="323"/>
        <end position="352"/>
    </location>
</feature>
<dbReference type="OrthoDB" id="282734at2157"/>
<evidence type="ECO:0000256" key="7">
    <source>
        <dbReference type="SAM" id="Phobius"/>
    </source>
</evidence>
<dbReference type="GO" id="GO:0016020">
    <property type="term" value="C:membrane"/>
    <property type="evidence" value="ECO:0007669"/>
    <property type="project" value="UniProtKB-SubCell"/>
</dbReference>
<keyword evidence="3 7" id="KW-0812">Transmembrane</keyword>
<evidence type="ECO:0000256" key="5">
    <source>
        <dbReference type="ARBA" id="ARBA00023136"/>
    </source>
</evidence>
<feature type="transmembrane region" description="Helical" evidence="7">
    <location>
        <begin position="248"/>
        <end position="274"/>
    </location>
</feature>
<dbReference type="Proteomes" id="UP000243250">
    <property type="component" value="Unassembled WGS sequence"/>
</dbReference>
<feature type="compositionally biased region" description="Basic and acidic residues" evidence="6">
    <location>
        <begin position="367"/>
        <end position="381"/>
    </location>
</feature>
<feature type="region of interest" description="Disordered" evidence="6">
    <location>
        <begin position="366"/>
        <end position="396"/>
    </location>
</feature>
<evidence type="ECO:0000256" key="1">
    <source>
        <dbReference type="ARBA" id="ARBA00004141"/>
    </source>
</evidence>
<dbReference type="Pfam" id="PF01594">
    <property type="entry name" value="AI-2E_transport"/>
    <property type="match status" value="1"/>
</dbReference>
<evidence type="ECO:0000313" key="9">
    <source>
        <dbReference type="Proteomes" id="UP000243250"/>
    </source>
</evidence>
<dbReference type="AlphaFoldDB" id="A0A1I6ISX5"/>
<keyword evidence="5 7" id="KW-0472">Membrane</keyword>
<accession>A0A1I6ISX5</accession>
<protein>
    <submittedName>
        <fullName evidence="8">Predicted PurR-regulated permease PerM</fullName>
    </submittedName>
</protein>
<feature type="transmembrane region" description="Helical" evidence="7">
    <location>
        <begin position="215"/>
        <end position="236"/>
    </location>
</feature>
<name>A0A1I6ISX5_9EURY</name>
<proteinExistence type="inferred from homology"/>
<keyword evidence="4 7" id="KW-1133">Transmembrane helix</keyword>
<evidence type="ECO:0000256" key="4">
    <source>
        <dbReference type="ARBA" id="ARBA00022989"/>
    </source>
</evidence>
<feature type="transmembrane region" description="Helical" evidence="7">
    <location>
        <begin position="154"/>
        <end position="175"/>
    </location>
</feature>
<comment type="subcellular location">
    <subcellularLocation>
        <location evidence="1">Membrane</location>
        <topology evidence="1">Multi-pass membrane protein</topology>
    </subcellularLocation>
</comment>
<dbReference type="PANTHER" id="PTHR21716:SF4">
    <property type="entry name" value="TRANSMEMBRANE PROTEIN 245"/>
    <property type="match status" value="1"/>
</dbReference>
<feature type="transmembrane region" description="Helical" evidence="7">
    <location>
        <begin position="16"/>
        <end position="46"/>
    </location>
</feature>
<feature type="transmembrane region" description="Helical" evidence="7">
    <location>
        <begin position="67"/>
        <end position="89"/>
    </location>
</feature>
<evidence type="ECO:0000256" key="3">
    <source>
        <dbReference type="ARBA" id="ARBA00022692"/>
    </source>
</evidence>
<dbReference type="InterPro" id="IPR002549">
    <property type="entry name" value="AI-2E-like"/>
</dbReference>
<dbReference type="RefSeq" id="WP_089883538.1">
    <property type="nucleotide sequence ID" value="NZ_FOYS01000008.1"/>
</dbReference>
<sequence>MQFGFTSTIDRSRVGWWLLGLAILLVLAFVAEAYLGTFMLGLFLYYSTRPVYSRIRGRIGQQSIGAAVSLLALSLPIVLLVAYTVLVAFQELSAFVGQNQQGLLAMLDPYLGSFDAVRNPQEVLGSLLEDPGAFFDSADTATAETILASLAGTASFVLGAALQLFIAFAFAFYLLRDDRRLSAWTRENLSGRGGVVNAYMTAVDRDLKTIYFGNILNAFAIAVIAAVSYNVINLFAPSTLSIPSPTLLGALTGAASLIPVVGMKIIYVPVTVLLAVEAALTDPATIWVAVVYGVVSFVVVDTIPDFLLRPYVSGRNLHTGTVMFAYIIGPALFGWYGLFLGPLLLVVAVHFVRIVLPELVSGEPLDPDARGRNPLRSDDGAQRSISDFDATGADDD</sequence>
<evidence type="ECO:0000256" key="6">
    <source>
        <dbReference type="SAM" id="MobiDB-lite"/>
    </source>
</evidence>
<organism evidence="8 9">
    <name type="scientific">Halogeometricum limi</name>
    <dbReference type="NCBI Taxonomy" id="555875"/>
    <lineage>
        <taxon>Archaea</taxon>
        <taxon>Methanobacteriati</taxon>
        <taxon>Methanobacteriota</taxon>
        <taxon>Stenosarchaea group</taxon>
        <taxon>Halobacteria</taxon>
        <taxon>Halobacteriales</taxon>
        <taxon>Haloferacaceae</taxon>
        <taxon>Halogeometricum</taxon>
    </lineage>
</organism>
<dbReference type="STRING" id="555875.SAMN04488124_3617"/>
<evidence type="ECO:0000256" key="2">
    <source>
        <dbReference type="ARBA" id="ARBA00009773"/>
    </source>
</evidence>
<dbReference type="EMBL" id="FOYS01000008">
    <property type="protein sequence ID" value="SFR69847.1"/>
    <property type="molecule type" value="Genomic_DNA"/>
</dbReference>
<dbReference type="PANTHER" id="PTHR21716">
    <property type="entry name" value="TRANSMEMBRANE PROTEIN"/>
    <property type="match status" value="1"/>
</dbReference>
<comment type="similarity">
    <text evidence="2">Belongs to the autoinducer-2 exporter (AI-2E) (TC 2.A.86) family.</text>
</comment>
<evidence type="ECO:0000313" key="8">
    <source>
        <dbReference type="EMBL" id="SFR69847.1"/>
    </source>
</evidence>
<gene>
    <name evidence="8" type="ORF">SAMN04488124_3617</name>
</gene>
<feature type="transmembrane region" description="Helical" evidence="7">
    <location>
        <begin position="286"/>
        <end position="303"/>
    </location>
</feature>
<keyword evidence="9" id="KW-1185">Reference proteome</keyword>